<reference evidence="1 3" key="2">
    <citation type="submission" date="2020-05" db="EMBL/GenBank/DDBJ databases">
        <authorList>
            <person name="Campoy J."/>
            <person name="Schneeberger K."/>
            <person name="Spophaly S."/>
        </authorList>
    </citation>
    <scope>NUCLEOTIDE SEQUENCE [LARGE SCALE GENOMIC DNA]</scope>
    <source>
        <strain evidence="1">PruArmRojPasFocal</strain>
    </source>
</reference>
<keyword evidence="4" id="KW-1185">Reference proteome</keyword>
<evidence type="ECO:0000313" key="1">
    <source>
        <dbReference type="EMBL" id="CAB4271769.1"/>
    </source>
</evidence>
<accession>A0A6J5U6J0</accession>
<evidence type="ECO:0000313" key="2">
    <source>
        <dbReference type="EMBL" id="CAB4302208.1"/>
    </source>
</evidence>
<dbReference type="Proteomes" id="UP000507245">
    <property type="component" value="Unassembled WGS sequence"/>
</dbReference>
<protein>
    <submittedName>
        <fullName evidence="1">Uncharacterized protein</fullName>
    </submittedName>
</protein>
<name>A0A6J5U6J0_PRUAR</name>
<evidence type="ECO:0000313" key="3">
    <source>
        <dbReference type="Proteomes" id="UP000507222"/>
    </source>
</evidence>
<proteinExistence type="predicted"/>
<gene>
    <name evidence="1" type="ORF">CURHAP_LOCUS18189</name>
    <name evidence="2" type="ORF">ORAREDHAP_LOCUS17822</name>
</gene>
<dbReference type="AlphaFoldDB" id="A0A6J5U6J0"/>
<dbReference type="EMBL" id="CAEKDK010000002">
    <property type="protein sequence ID" value="CAB4271769.1"/>
    <property type="molecule type" value="Genomic_DNA"/>
</dbReference>
<sequence length="83" mass="9211">MSGLKLYGEALVGAEAHAERLVGRRRTGITNEYDDSFSLYRKAGPAAAAMVKRKEARNTRGTFVYSRALVPKIQALPQTERNK</sequence>
<dbReference type="EMBL" id="CAEKKB010000002">
    <property type="protein sequence ID" value="CAB4302208.1"/>
    <property type="molecule type" value="Genomic_DNA"/>
</dbReference>
<organism evidence="1 3">
    <name type="scientific">Prunus armeniaca</name>
    <name type="common">Apricot</name>
    <name type="synonym">Armeniaca vulgaris</name>
    <dbReference type="NCBI Taxonomy" id="36596"/>
    <lineage>
        <taxon>Eukaryota</taxon>
        <taxon>Viridiplantae</taxon>
        <taxon>Streptophyta</taxon>
        <taxon>Embryophyta</taxon>
        <taxon>Tracheophyta</taxon>
        <taxon>Spermatophyta</taxon>
        <taxon>Magnoliopsida</taxon>
        <taxon>eudicotyledons</taxon>
        <taxon>Gunneridae</taxon>
        <taxon>Pentapetalae</taxon>
        <taxon>rosids</taxon>
        <taxon>fabids</taxon>
        <taxon>Rosales</taxon>
        <taxon>Rosaceae</taxon>
        <taxon>Amygdaloideae</taxon>
        <taxon>Amygdaleae</taxon>
        <taxon>Prunus</taxon>
    </lineage>
</organism>
<reference evidence="4" key="1">
    <citation type="journal article" date="2020" name="Genome Biol.">
        <title>Gamete binning: chromosome-level and haplotype-resolved genome assembly enabled by high-throughput single-cell sequencing of gamete genomes.</title>
        <authorList>
            <person name="Campoy J.A."/>
            <person name="Sun H."/>
            <person name="Goel M."/>
            <person name="Jiao W.-B."/>
            <person name="Folz-Donahue K."/>
            <person name="Wang N."/>
            <person name="Rubio M."/>
            <person name="Liu C."/>
            <person name="Kukat C."/>
            <person name="Ruiz D."/>
            <person name="Huettel B."/>
            <person name="Schneeberger K."/>
        </authorList>
    </citation>
    <scope>NUCLEOTIDE SEQUENCE [LARGE SCALE GENOMIC DNA]</scope>
    <source>
        <strain evidence="4">cv. Rojo Pasion</strain>
    </source>
</reference>
<dbReference type="Proteomes" id="UP000507222">
    <property type="component" value="Unassembled WGS sequence"/>
</dbReference>
<evidence type="ECO:0000313" key="4">
    <source>
        <dbReference type="Proteomes" id="UP000507245"/>
    </source>
</evidence>